<dbReference type="AlphaFoldDB" id="A0A8S2RX46"/>
<gene>
    <name evidence="1" type="ORF">GIL414_LOCUS21200</name>
</gene>
<sequence length="446" mass="51817">MSNSGFKYFSSEFPSMPRPQYLPTNHNNTMLTKLDDLLGKITEVNNHLSNIESKYSKFEQFMTEKQESDLLVKENLNLLSKESVEFKKDLVHHSLLIERHDNLFIKLIVPMFEDLFGLIASQNQDKKGNILDIDLKLKLERYLIQMKKAKERWKKAEILLQWADDQFLAQALPNSSISLRSNRIIDYAFVRGFNIDIQVYNGNTTSDHLPILSVIPLKVLQQKLGKNTHYRYRSALPVELRSFLSYIRALSFRQIRTQCNILKKEICSLKRIAKKELNLFFSSQLDNLLRHRNSSSSSSNSFWYRSKLFLKPSSSSLHAFLDSPSQIVKESNLMCNIAADHYEEFFKASNIVRPHPYTDSPAIEYDNINEIIPESVLPSAWKDTRMILLAKTDSICLPSLTRPISLLDSFAENRRGLLLDSQSGFRERFRLQTRLLLFLEDIICYS</sequence>
<evidence type="ECO:0000313" key="2">
    <source>
        <dbReference type="Proteomes" id="UP000681720"/>
    </source>
</evidence>
<dbReference type="EMBL" id="CAJOBJ010017095">
    <property type="protein sequence ID" value="CAF4190814.1"/>
    <property type="molecule type" value="Genomic_DNA"/>
</dbReference>
<dbReference type="InterPro" id="IPR036691">
    <property type="entry name" value="Endo/exonu/phosph_ase_sf"/>
</dbReference>
<reference evidence="1" key="1">
    <citation type="submission" date="2021-02" db="EMBL/GenBank/DDBJ databases">
        <authorList>
            <person name="Nowell W R."/>
        </authorList>
    </citation>
    <scope>NUCLEOTIDE SEQUENCE</scope>
</reference>
<dbReference type="SUPFAM" id="SSF56219">
    <property type="entry name" value="DNase I-like"/>
    <property type="match status" value="1"/>
</dbReference>
<protein>
    <submittedName>
        <fullName evidence="1">Uncharacterized protein</fullName>
    </submittedName>
</protein>
<organism evidence="1 2">
    <name type="scientific">Rotaria magnacalcarata</name>
    <dbReference type="NCBI Taxonomy" id="392030"/>
    <lineage>
        <taxon>Eukaryota</taxon>
        <taxon>Metazoa</taxon>
        <taxon>Spiralia</taxon>
        <taxon>Gnathifera</taxon>
        <taxon>Rotifera</taxon>
        <taxon>Eurotatoria</taxon>
        <taxon>Bdelloidea</taxon>
        <taxon>Philodinida</taxon>
        <taxon>Philodinidae</taxon>
        <taxon>Rotaria</taxon>
    </lineage>
</organism>
<comment type="caution">
    <text evidence="1">The sequence shown here is derived from an EMBL/GenBank/DDBJ whole genome shotgun (WGS) entry which is preliminary data.</text>
</comment>
<evidence type="ECO:0000313" key="1">
    <source>
        <dbReference type="EMBL" id="CAF4190814.1"/>
    </source>
</evidence>
<proteinExistence type="predicted"/>
<dbReference type="Proteomes" id="UP000681720">
    <property type="component" value="Unassembled WGS sequence"/>
</dbReference>
<accession>A0A8S2RX46</accession>
<name>A0A8S2RX46_9BILA</name>